<proteinExistence type="predicted"/>
<evidence type="ECO:0000256" key="1">
    <source>
        <dbReference type="SAM" id="SignalP"/>
    </source>
</evidence>
<keyword evidence="1" id="KW-0732">Signal</keyword>
<keyword evidence="3" id="KW-1185">Reference proteome</keyword>
<name>A0ABV5S315_9ACTN</name>
<dbReference type="Proteomes" id="UP001589532">
    <property type="component" value="Unassembled WGS sequence"/>
</dbReference>
<evidence type="ECO:0000313" key="3">
    <source>
        <dbReference type="Proteomes" id="UP001589532"/>
    </source>
</evidence>
<organism evidence="2 3">
    <name type="scientific">Nonomuraea helvata</name>
    <dbReference type="NCBI Taxonomy" id="37484"/>
    <lineage>
        <taxon>Bacteria</taxon>
        <taxon>Bacillati</taxon>
        <taxon>Actinomycetota</taxon>
        <taxon>Actinomycetes</taxon>
        <taxon>Streptosporangiales</taxon>
        <taxon>Streptosporangiaceae</taxon>
        <taxon>Nonomuraea</taxon>
    </lineage>
</organism>
<comment type="caution">
    <text evidence="2">The sequence shown here is derived from an EMBL/GenBank/DDBJ whole genome shotgun (WGS) entry which is preliminary data.</text>
</comment>
<dbReference type="RefSeq" id="WP_344987888.1">
    <property type="nucleotide sequence ID" value="NZ_BAAAXV010000002.1"/>
</dbReference>
<evidence type="ECO:0000313" key="2">
    <source>
        <dbReference type="EMBL" id="MFB9625419.1"/>
    </source>
</evidence>
<reference evidence="2 3" key="1">
    <citation type="submission" date="2024-09" db="EMBL/GenBank/DDBJ databases">
        <authorList>
            <person name="Sun Q."/>
            <person name="Mori K."/>
        </authorList>
    </citation>
    <scope>NUCLEOTIDE SEQUENCE [LARGE SCALE GENOMIC DNA]</scope>
    <source>
        <strain evidence="2 3">JCM 3143</strain>
    </source>
</reference>
<dbReference type="EMBL" id="JBHMBW010000016">
    <property type="protein sequence ID" value="MFB9625419.1"/>
    <property type="molecule type" value="Genomic_DNA"/>
</dbReference>
<protein>
    <submittedName>
        <fullName evidence="2">Uncharacterized protein</fullName>
    </submittedName>
</protein>
<feature type="chain" id="PRO_5046044210" evidence="1">
    <location>
        <begin position="20"/>
        <end position="142"/>
    </location>
</feature>
<accession>A0ABV5S315</accession>
<feature type="signal peptide" evidence="1">
    <location>
        <begin position="1"/>
        <end position="19"/>
    </location>
</feature>
<gene>
    <name evidence="2" type="ORF">ACFFSA_20225</name>
</gene>
<sequence length="142" mass="15472">MALATLFSLLSIGTYPAAAASARLVANPAVTPESLGTTFGNDFFPRTDAGAAAAQAAVRDHCGDNVCVITVQASTNRFEVMWLGGCTTWHLYNFWGYFHAKNGGSLRVDFLNSARQTIGSFKGGKFDVVYWDPIYYIRTCNR</sequence>